<comment type="caution">
    <text evidence="2">The sequence shown here is derived from an EMBL/GenBank/DDBJ whole genome shotgun (WGS) entry which is preliminary data.</text>
</comment>
<evidence type="ECO:0000313" key="2">
    <source>
        <dbReference type="EMBL" id="KAI7845009.1"/>
    </source>
</evidence>
<protein>
    <submittedName>
        <fullName evidence="2">Uncharacterized protein</fullName>
    </submittedName>
</protein>
<organism evidence="2 3">
    <name type="scientific">Chlorella ohadii</name>
    <dbReference type="NCBI Taxonomy" id="2649997"/>
    <lineage>
        <taxon>Eukaryota</taxon>
        <taxon>Viridiplantae</taxon>
        <taxon>Chlorophyta</taxon>
        <taxon>core chlorophytes</taxon>
        <taxon>Trebouxiophyceae</taxon>
        <taxon>Chlorellales</taxon>
        <taxon>Chlorellaceae</taxon>
        <taxon>Chlorella clade</taxon>
        <taxon>Chlorella</taxon>
    </lineage>
</organism>
<feature type="region of interest" description="Disordered" evidence="1">
    <location>
        <begin position="216"/>
        <end position="247"/>
    </location>
</feature>
<evidence type="ECO:0000256" key="1">
    <source>
        <dbReference type="SAM" id="MobiDB-lite"/>
    </source>
</evidence>
<reference evidence="2" key="1">
    <citation type="submission" date="2020-11" db="EMBL/GenBank/DDBJ databases">
        <title>Chlorella ohadii genome sequencing and assembly.</title>
        <authorList>
            <person name="Murik O."/>
            <person name="Treves H."/>
            <person name="Kedem I."/>
            <person name="Shotland Y."/>
            <person name="Kaplan A."/>
        </authorList>
    </citation>
    <scope>NUCLEOTIDE SEQUENCE</scope>
    <source>
        <strain evidence="2">1</strain>
    </source>
</reference>
<dbReference type="EMBL" id="JADXDR010000022">
    <property type="protein sequence ID" value="KAI7845009.1"/>
    <property type="molecule type" value="Genomic_DNA"/>
</dbReference>
<proteinExistence type="predicted"/>
<name>A0AAD5E210_9CHLO</name>
<keyword evidence="3" id="KW-1185">Reference proteome</keyword>
<dbReference type="AlphaFoldDB" id="A0AAD5E210"/>
<sequence length="247" mass="26965">MGWFEWLAELLDLPQPPRPAPGTHEARLEELRVGALLKKELAKPAGQRDEALVWRLRVDVHERHLANAKADVARCARHAAFYEQPDSQQCCAAAGWVRQRVAASYRAQHGYHSWIVVQQSSEELAAAHARRPAVIAAEPMLRLELSGTLQQVPPRMDMCSECAQLLEQLELTEGSCQACADVTLRRYQEWGMQKAVPTAAAVSSGAAAAAAADLHMGEQQQQQQCVGDSDAGGAEGGPVLPRQQPPQ</sequence>
<gene>
    <name evidence="2" type="ORF">COHA_001375</name>
</gene>
<evidence type="ECO:0000313" key="3">
    <source>
        <dbReference type="Proteomes" id="UP001205105"/>
    </source>
</evidence>
<accession>A0AAD5E210</accession>
<dbReference type="Proteomes" id="UP001205105">
    <property type="component" value="Unassembled WGS sequence"/>
</dbReference>